<evidence type="ECO:0000313" key="3">
    <source>
        <dbReference type="EMBL" id="GMA40252.1"/>
    </source>
</evidence>
<dbReference type="Pfam" id="PF24837">
    <property type="entry name" value="AMIN-like"/>
    <property type="match status" value="1"/>
</dbReference>
<gene>
    <name evidence="3" type="ORF">GCM10025883_22970</name>
</gene>
<feature type="domain" description="AMIN-like" evidence="2">
    <location>
        <begin position="80"/>
        <end position="211"/>
    </location>
</feature>
<evidence type="ECO:0000256" key="1">
    <source>
        <dbReference type="SAM" id="SignalP"/>
    </source>
</evidence>
<reference evidence="4" key="1">
    <citation type="journal article" date="2019" name="Int. J. Syst. Evol. Microbiol.">
        <title>The Global Catalogue of Microorganisms (GCM) 10K type strain sequencing project: providing services to taxonomists for standard genome sequencing and annotation.</title>
        <authorList>
            <consortium name="The Broad Institute Genomics Platform"/>
            <consortium name="The Broad Institute Genome Sequencing Center for Infectious Disease"/>
            <person name="Wu L."/>
            <person name="Ma J."/>
        </authorList>
    </citation>
    <scope>NUCLEOTIDE SEQUENCE [LARGE SCALE GENOMIC DNA]</scope>
    <source>
        <strain evidence="4">NBRC 113072</strain>
    </source>
</reference>
<organism evidence="3 4">
    <name type="scientific">Mobilicoccus caccae</name>
    <dbReference type="NCBI Taxonomy" id="1859295"/>
    <lineage>
        <taxon>Bacteria</taxon>
        <taxon>Bacillati</taxon>
        <taxon>Actinomycetota</taxon>
        <taxon>Actinomycetes</taxon>
        <taxon>Micrococcales</taxon>
        <taxon>Dermatophilaceae</taxon>
        <taxon>Mobilicoccus</taxon>
    </lineage>
</organism>
<dbReference type="EMBL" id="BSUO01000001">
    <property type="protein sequence ID" value="GMA40252.1"/>
    <property type="molecule type" value="Genomic_DNA"/>
</dbReference>
<name>A0ABQ6IU39_9MICO</name>
<accession>A0ABQ6IU39</accession>
<dbReference type="RefSeq" id="WP_284303986.1">
    <property type="nucleotide sequence ID" value="NZ_BSUO01000001.1"/>
</dbReference>
<protein>
    <recommendedName>
        <fullName evidence="2">AMIN-like domain-containing protein</fullName>
    </recommendedName>
</protein>
<proteinExistence type="predicted"/>
<dbReference type="InterPro" id="IPR056303">
    <property type="entry name" value="AMIN-like"/>
</dbReference>
<keyword evidence="1" id="KW-0732">Signal</keyword>
<feature type="signal peptide" evidence="1">
    <location>
        <begin position="1"/>
        <end position="34"/>
    </location>
</feature>
<evidence type="ECO:0000259" key="2">
    <source>
        <dbReference type="Pfam" id="PF24837"/>
    </source>
</evidence>
<feature type="chain" id="PRO_5045913839" description="AMIN-like domain-containing protein" evidence="1">
    <location>
        <begin position="35"/>
        <end position="212"/>
    </location>
</feature>
<comment type="caution">
    <text evidence="3">The sequence shown here is derived from an EMBL/GenBank/DDBJ whole genome shotgun (WGS) entry which is preliminary data.</text>
</comment>
<sequence length="212" mass="21890">MLGIKFGITGRSRRAVAGSVTAMAASAMVSGVFAVPAAAQAPASAGVSAAVTASTSAAACRTAWGTGAKGARFPAMSTAPITAVRAGRHPCFDRVVIDVKGGVARGGVSAAYVSQVYQDGSGYRVPLRGGARLRVTIGNVVHDRNGRIVYNPRNPRELVPTRGYRTLRQVALAGSFEGVTTLGVGVAQKKPYRLFVVDGARGDRVVLDIAHR</sequence>
<evidence type="ECO:0000313" key="4">
    <source>
        <dbReference type="Proteomes" id="UP001157126"/>
    </source>
</evidence>
<keyword evidence="4" id="KW-1185">Reference proteome</keyword>
<dbReference type="Proteomes" id="UP001157126">
    <property type="component" value="Unassembled WGS sequence"/>
</dbReference>